<name>A0A023FY95_AMBPA</name>
<dbReference type="EMBL" id="GBBL01000858">
    <property type="protein sequence ID" value="JAC26462.1"/>
    <property type="molecule type" value="mRNA"/>
</dbReference>
<evidence type="ECO:0000256" key="1">
    <source>
        <dbReference type="SAM" id="SignalP"/>
    </source>
</evidence>
<dbReference type="AlphaFoldDB" id="A0A023FY95"/>
<protein>
    <submittedName>
        <fullName evidence="2">Putative secreted protein</fullName>
    </submittedName>
</protein>
<feature type="signal peptide" evidence="1">
    <location>
        <begin position="1"/>
        <end position="18"/>
    </location>
</feature>
<organism evidence="2">
    <name type="scientific">Amblyomma parvum</name>
    <name type="common">South American tick</name>
    <dbReference type="NCBI Taxonomy" id="251391"/>
    <lineage>
        <taxon>Eukaryota</taxon>
        <taxon>Metazoa</taxon>
        <taxon>Ecdysozoa</taxon>
        <taxon>Arthropoda</taxon>
        <taxon>Chelicerata</taxon>
        <taxon>Arachnida</taxon>
        <taxon>Acari</taxon>
        <taxon>Parasitiformes</taxon>
        <taxon>Ixodida</taxon>
        <taxon>Ixodoidea</taxon>
        <taxon>Ixodidae</taxon>
        <taxon>Amblyomminae</taxon>
        <taxon>Amblyomma</taxon>
    </lineage>
</organism>
<evidence type="ECO:0000313" key="2">
    <source>
        <dbReference type="EMBL" id="JAC26462.1"/>
    </source>
</evidence>
<feature type="chain" id="PRO_5001520300" evidence="1">
    <location>
        <begin position="19"/>
        <end position="79"/>
    </location>
</feature>
<sequence>MRTLHLVLVFSMVTAAMAGIWDHAKCLAFCKPGVESTRFRCKDGCICTQFRFLPKVGACLSANHTTPWFFRKTNTLGQE</sequence>
<keyword evidence="1" id="KW-0732">Signal</keyword>
<reference evidence="2" key="1">
    <citation type="submission" date="2014-03" db="EMBL/GenBank/DDBJ databases">
        <title>The sialotranscriptome of Amblyomma triste, Amblyomma parvum and Amblyomma cajennense ticks, uncovered by 454-based RNA-seq.</title>
        <authorList>
            <person name="Garcia G.R."/>
            <person name="Gardinassi L.G."/>
            <person name="Ribeiro J.M."/>
            <person name="Anatrielo E."/>
            <person name="Ferreira B.R."/>
            <person name="Moreira H.N."/>
            <person name="Mafra C."/>
            <person name="Olegario M.M."/>
            <person name="Szabo P.J."/>
            <person name="Miranda-Santos I.K."/>
            <person name="Maruyama S.R."/>
        </authorList>
    </citation>
    <scope>NUCLEOTIDE SEQUENCE</scope>
    <source>
        <strain evidence="2">Araguapaz</strain>
        <tissue evidence="2">Salivary glands</tissue>
    </source>
</reference>
<proteinExistence type="evidence at transcript level"/>
<accession>A0A023FY95</accession>